<evidence type="ECO:0000256" key="7">
    <source>
        <dbReference type="SAM" id="MobiDB-lite"/>
    </source>
</evidence>
<comment type="caution">
    <text evidence="9">The sequence shown here is derived from an EMBL/GenBank/DDBJ whole genome shotgun (WGS) entry which is preliminary data.</text>
</comment>
<dbReference type="PANTHER" id="PTHR14003">
    <property type="entry name" value="TRANSCRIPTIONAL REPRESSOR PROTEIN YY"/>
    <property type="match status" value="1"/>
</dbReference>
<evidence type="ECO:0000313" key="9">
    <source>
        <dbReference type="EMBL" id="CAF9910700.1"/>
    </source>
</evidence>
<dbReference type="SUPFAM" id="SSF57667">
    <property type="entry name" value="beta-beta-alpha zinc fingers"/>
    <property type="match status" value="1"/>
</dbReference>
<dbReference type="InterPro" id="IPR036236">
    <property type="entry name" value="Znf_C2H2_sf"/>
</dbReference>
<dbReference type="PROSITE" id="PS00028">
    <property type="entry name" value="ZINC_FINGER_C2H2_1"/>
    <property type="match status" value="2"/>
</dbReference>
<feature type="region of interest" description="Disordered" evidence="7">
    <location>
        <begin position="424"/>
        <end position="468"/>
    </location>
</feature>
<feature type="domain" description="C2H2-type" evidence="8">
    <location>
        <begin position="38"/>
        <end position="63"/>
    </location>
</feature>
<feature type="domain" description="C2H2-type" evidence="8">
    <location>
        <begin position="8"/>
        <end position="37"/>
    </location>
</feature>
<evidence type="ECO:0000256" key="2">
    <source>
        <dbReference type="ARBA" id="ARBA00022737"/>
    </source>
</evidence>
<dbReference type="Gene3D" id="3.40.630.30">
    <property type="match status" value="1"/>
</dbReference>
<evidence type="ECO:0000256" key="6">
    <source>
        <dbReference type="PROSITE-ProRule" id="PRU00042"/>
    </source>
</evidence>
<dbReference type="GO" id="GO:0000978">
    <property type="term" value="F:RNA polymerase II cis-regulatory region sequence-specific DNA binding"/>
    <property type="evidence" value="ECO:0007669"/>
    <property type="project" value="TreeGrafter"/>
</dbReference>
<dbReference type="GO" id="GO:0008270">
    <property type="term" value="F:zinc ion binding"/>
    <property type="evidence" value="ECO:0007669"/>
    <property type="project" value="UniProtKB-KW"/>
</dbReference>
<keyword evidence="1" id="KW-0479">Metal-binding</keyword>
<keyword evidence="2" id="KW-0677">Repeat</keyword>
<feature type="region of interest" description="Disordered" evidence="7">
    <location>
        <begin position="330"/>
        <end position="350"/>
    </location>
</feature>
<dbReference type="PANTHER" id="PTHR14003:SF19">
    <property type="entry name" value="YY2 TRANSCRIPTION FACTOR"/>
    <property type="match status" value="1"/>
</dbReference>
<feature type="compositionally biased region" description="Polar residues" evidence="7">
    <location>
        <begin position="449"/>
        <end position="468"/>
    </location>
</feature>
<organism evidence="9 10">
    <name type="scientific">Imshaugia aleurites</name>
    <dbReference type="NCBI Taxonomy" id="172621"/>
    <lineage>
        <taxon>Eukaryota</taxon>
        <taxon>Fungi</taxon>
        <taxon>Dikarya</taxon>
        <taxon>Ascomycota</taxon>
        <taxon>Pezizomycotina</taxon>
        <taxon>Lecanoromycetes</taxon>
        <taxon>OSLEUM clade</taxon>
        <taxon>Lecanoromycetidae</taxon>
        <taxon>Lecanorales</taxon>
        <taxon>Lecanorineae</taxon>
        <taxon>Parmeliaceae</taxon>
        <taxon>Imshaugia</taxon>
    </lineage>
</organism>
<dbReference type="GO" id="GO:0000785">
    <property type="term" value="C:chromatin"/>
    <property type="evidence" value="ECO:0007669"/>
    <property type="project" value="TreeGrafter"/>
</dbReference>
<evidence type="ECO:0000256" key="5">
    <source>
        <dbReference type="ARBA" id="ARBA00044085"/>
    </source>
</evidence>
<reference evidence="9" key="1">
    <citation type="submission" date="2021-03" db="EMBL/GenBank/DDBJ databases">
        <authorList>
            <person name="Tagirdzhanova G."/>
        </authorList>
    </citation>
    <scope>NUCLEOTIDE SEQUENCE</scope>
</reference>
<proteinExistence type="predicted"/>
<dbReference type="SMART" id="SM00355">
    <property type="entry name" value="ZnF_C2H2"/>
    <property type="match status" value="3"/>
</dbReference>
<accession>A0A8H3IC55</accession>
<keyword evidence="4" id="KW-0862">Zinc</keyword>
<protein>
    <recommendedName>
        <fullName evidence="5">C2H2 type master regulator of conidiophore development brlA</fullName>
    </recommendedName>
</protein>
<dbReference type="CDD" id="cd04301">
    <property type="entry name" value="NAT_SF"/>
    <property type="match status" value="1"/>
</dbReference>
<keyword evidence="3 6" id="KW-0863">Zinc-finger</keyword>
<keyword evidence="10" id="KW-1185">Reference proteome</keyword>
<evidence type="ECO:0000313" key="10">
    <source>
        <dbReference type="Proteomes" id="UP000664534"/>
    </source>
</evidence>
<dbReference type="InterPro" id="IPR016181">
    <property type="entry name" value="Acyl_CoA_acyltransferase"/>
</dbReference>
<dbReference type="SUPFAM" id="SSF55729">
    <property type="entry name" value="Acyl-CoA N-acyltransferases (Nat)"/>
    <property type="match status" value="1"/>
</dbReference>
<name>A0A8H3IC55_9LECA</name>
<dbReference type="InterPro" id="IPR013087">
    <property type="entry name" value="Znf_C2H2_type"/>
</dbReference>
<gene>
    <name evidence="9" type="ORF">IMSHALPRED_009290</name>
</gene>
<dbReference type="AlphaFoldDB" id="A0A8H3IC55"/>
<dbReference type="GO" id="GO:0000981">
    <property type="term" value="F:DNA-binding transcription factor activity, RNA polymerase II-specific"/>
    <property type="evidence" value="ECO:0007669"/>
    <property type="project" value="TreeGrafter"/>
</dbReference>
<dbReference type="GO" id="GO:0005667">
    <property type="term" value="C:transcription regulator complex"/>
    <property type="evidence" value="ECO:0007669"/>
    <property type="project" value="TreeGrafter"/>
</dbReference>
<evidence type="ECO:0000256" key="1">
    <source>
        <dbReference type="ARBA" id="ARBA00022723"/>
    </source>
</evidence>
<dbReference type="EMBL" id="CAJPDT010000007">
    <property type="protein sequence ID" value="CAF9910700.1"/>
    <property type="molecule type" value="Genomic_DNA"/>
</dbReference>
<dbReference type="PROSITE" id="PS50157">
    <property type="entry name" value="ZINC_FINGER_C2H2_2"/>
    <property type="match status" value="2"/>
</dbReference>
<dbReference type="Proteomes" id="UP000664534">
    <property type="component" value="Unassembled WGS sequence"/>
</dbReference>
<evidence type="ECO:0000259" key="8">
    <source>
        <dbReference type="PROSITE" id="PS50157"/>
    </source>
</evidence>
<sequence>MHTRERPFACTYEGCDETFCDRGELIQHENDHTAKVLHSCRYEPCNQTFTEPFQLHHHYREEHEKTIASVEQIRPIRLRLTQPKRQTPELLENSPRKRLLLRLPVKNTLGGTSNLRHREAHEHGFESDGFANRPTDRIERRDVHHDARAYDSGFSTNSSHGSKVIATTLPHGSTPRVRPRAPVSLFIAKSRSDERNNCRPCTDGQPSGHSASIYTRVCGVYSREKASPKKISTRIGQYCCPRCETPFSRARGVMRHFVGCITKYGNPNCLKWTDHPSLQGSVKFYARNGYQPQADGFLSPAADVRRHRKRSSKLSKDALLRSVIPKTLSSAAERNSGGVESKVNPPGRIGLRQKDLVQPMHKRRDALRRSKYDSETIARDVLLAMGSHPNMDPLNAHLDILRKRFRAVNLESNLNTFRWDLEAEKEPEQEVEPEKPALKLSESKESTRSSEFNDVQRSYNLPSSPRSQSVPNVDVVYNEVPFRIIVPEKLHFGPMSTIFSSVFDRDRSARLMSSDGELWAAVFAMLERRYHGHNVLVRAAVRRPTGDVIGWVACHEVNTPQKHLNPSAHLDWTTAAHLVPPQISRFAATQKSAEEKAERSSQSKLGQGLASTIQARATEAQNYLVPIRRLVINAIVVHPLQQGRGVGSALLKSITEIADMKKRPIWVQAPEDPAIARGVLKAGLFRRAGFTCAGELNLDLDSYASGPRESEKRRGITFGTYKWNYMLRWPQPVVPKPIAARSNELEVSA</sequence>
<evidence type="ECO:0000256" key="3">
    <source>
        <dbReference type="ARBA" id="ARBA00022771"/>
    </source>
</evidence>
<feature type="compositionally biased region" description="Basic and acidic residues" evidence="7">
    <location>
        <begin position="424"/>
        <end position="448"/>
    </location>
</feature>
<evidence type="ECO:0000256" key="4">
    <source>
        <dbReference type="ARBA" id="ARBA00022833"/>
    </source>
</evidence>
<dbReference type="OrthoDB" id="5424797at2759"/>
<dbReference type="Gene3D" id="3.30.160.60">
    <property type="entry name" value="Classic Zinc Finger"/>
    <property type="match status" value="1"/>
</dbReference>